<evidence type="ECO:0000313" key="2">
    <source>
        <dbReference type="EMBL" id="MST35265.1"/>
    </source>
</evidence>
<keyword evidence="3" id="KW-1185">Reference proteome</keyword>
<dbReference type="EMBL" id="WJHE01001565">
    <property type="protein sequence ID" value="MST35265.1"/>
    <property type="molecule type" value="Genomic_DNA"/>
</dbReference>
<evidence type="ECO:0000313" key="3">
    <source>
        <dbReference type="Proteomes" id="UP000437736"/>
    </source>
</evidence>
<keyword evidence="1" id="KW-0812">Transmembrane</keyword>
<protein>
    <submittedName>
        <fullName evidence="2">Uncharacterized protein</fullName>
    </submittedName>
</protein>
<evidence type="ECO:0000256" key="1">
    <source>
        <dbReference type="SAM" id="Phobius"/>
    </source>
</evidence>
<comment type="caution">
    <text evidence="2">The sequence shown here is derived from an EMBL/GenBank/DDBJ whole genome shotgun (WGS) entry which is preliminary data.</text>
</comment>
<name>A0ABW9QZK8_9ACTN</name>
<reference evidence="2 3" key="1">
    <citation type="submission" date="2019-11" db="EMBL/GenBank/DDBJ databases">
        <title>Acidiferrimicrobium australis gen. nov., sp. nov., an acidophilic and obligately heterotrophic, member of the Actinobacteria that catalyses dissimilatory oxido- reduction of iron isolated from metal-rich acidic water in Chile.</title>
        <authorList>
            <person name="Gonzalez D."/>
            <person name="Huber K."/>
            <person name="Hedrich S."/>
            <person name="Rojas-Villalobos C."/>
            <person name="Quatrini R."/>
            <person name="Dinamarca M.A."/>
            <person name="Schwarz A."/>
            <person name="Canales C."/>
            <person name="Nancucheo I."/>
        </authorList>
    </citation>
    <scope>NUCLEOTIDE SEQUENCE [LARGE SCALE GENOMIC DNA]</scope>
    <source>
        <strain evidence="2 3">USS-CCA1</strain>
    </source>
</reference>
<sequence>MSYDRWVSDAVQVVEGVGAATLVVGGVVVAAQFAAHAVARRPDAYR</sequence>
<feature type="non-terminal residue" evidence="2">
    <location>
        <position position="46"/>
    </location>
</feature>
<gene>
    <name evidence="2" type="ORF">GHK86_21355</name>
</gene>
<proteinExistence type="predicted"/>
<accession>A0ABW9QZK8</accession>
<feature type="transmembrane region" description="Helical" evidence="1">
    <location>
        <begin position="20"/>
        <end position="39"/>
    </location>
</feature>
<dbReference type="Proteomes" id="UP000437736">
    <property type="component" value="Unassembled WGS sequence"/>
</dbReference>
<keyword evidence="1" id="KW-0472">Membrane</keyword>
<organism evidence="2 3">
    <name type="scientific">Acidiferrimicrobium australe</name>
    <dbReference type="NCBI Taxonomy" id="2664430"/>
    <lineage>
        <taxon>Bacteria</taxon>
        <taxon>Bacillati</taxon>
        <taxon>Actinomycetota</taxon>
        <taxon>Acidimicrobiia</taxon>
        <taxon>Acidimicrobiales</taxon>
        <taxon>Acidimicrobiaceae</taxon>
        <taxon>Acidiferrimicrobium</taxon>
    </lineage>
</organism>
<keyword evidence="1" id="KW-1133">Transmembrane helix</keyword>